<dbReference type="Pfam" id="PF23297">
    <property type="entry name" value="ACP_SdgA_C"/>
    <property type="match status" value="1"/>
</dbReference>
<dbReference type="SMART" id="SM00825">
    <property type="entry name" value="PKS_KS"/>
    <property type="match status" value="1"/>
</dbReference>
<proteinExistence type="predicted"/>
<comment type="caution">
    <text evidence="12">The sequence shown here is derived from an EMBL/GenBank/DDBJ whole genome shotgun (WGS) entry which is preliminary data.</text>
</comment>
<accession>A0A8K0SYI3</accession>
<dbReference type="Pfam" id="PF16197">
    <property type="entry name" value="KAsynt_C_assoc"/>
    <property type="match status" value="1"/>
</dbReference>
<protein>
    <submittedName>
        <fullName evidence="12">Polyketide synthase</fullName>
    </submittedName>
</protein>
<dbReference type="InterPro" id="IPR018201">
    <property type="entry name" value="Ketoacyl_synth_AS"/>
</dbReference>
<feature type="active site" description="Proton acceptor; for dehydratase activity" evidence="7">
    <location>
        <position position="971"/>
    </location>
</feature>
<keyword evidence="1" id="KW-0596">Phosphopantetheine</keyword>
<keyword evidence="3" id="KW-0489">Methyltransferase</keyword>
<sequence length="2894" mass="316289">MSTNNEPIAIIGSGCRFAGGVNSPSSLWEILRQPRDVRQVIPESRFNPAGFYHPDGSHHGSTDVQHAYLLRDSPGAFDAGFFGIKPVEAKAMDPQQRLLMEVTYEALERAGVPIDKLRGTDTGVYVGAMSHDYNAIMFRDLSNLPTYTATGSGASILSNRLSHFFDLKGPSITVDTACSSSLVAVHLAVQALRSGDSRVALACGSNLILGPESFVMESKLKMLSPDGQSRMWDAEANGYARGEGIGVLVLKTLRAALEDGDHIESVIRETALNQDGASNYGGITMPNPAAQEALIRTTYAKAGLELQDVANHPQFFEAHGTGTPAGDPAEAEAIFRAFGASREADGTGSVGPLLVGSLKTVLGHTEGVAGVASLMKVSLALQHRLIPPNLLFNQLSDRVAPFYKGVKIPTETQPWLEGSGQTMRASVNSFGFGGANAHAIVESYENGKYSNSERGSHIFTPFVFSAFTENSLRKTLVAYATFLDGQGSYINPDDLAWTLRERRSILPCRVSIPASSIEDLSHQINEKLDKDNIGTKALPASRKRKILGIFTGQGAQYALMGAELVEASATASRIIETLDEILSQLPDKPSWSLKAELLADPSSSRLNEAAISQPLCTAIQIMLVDLLQLADVKFDAVVGHSSGEIAAAYAAGYLSAKDAICIAYYRGIHLACASSPNGQHIGGAMLAVGDSAESMEELCSDPVFSGRISIAAVNSASSVTLAGDEDAITEMETLLEDEDVFRRRLKVDRAYHSAHMMPCVSPYLDSLVRHGIQPQKPASSCIWISSVYGRPVDSTMDLSGTYWADNMARPVLFSLAVENAVGLLEGGPDLVIEVGAHPALKSPCSQTLQTSTQREAPYTGLLKRGANAIRALSTGLGFIWEHLEAGRVCLDRYEQALNSFQGRFNVVKDAPSYSWDHDNEHWHESRTSKKFRRRRDPPHCLLGSSATDSAPHHAIWKNVLHVHELDWMSGHQLQGQIVFPAAGYLTTAIEATRSLATTLGKSIRLIDIENFVAHQAMFFEKDDLGIEVLIRLADITVDEKAGRIRARFTYSAALPSNPDELTLTASADVHVILGPASSSILPLRKPAPSRMVQVIADRFYEALAELGYGFGGSFRSLRELKRRHLRSSCVVDMRCHKDLLVHPSELDSMLQSCILAYCYPRDESLRSLHLPTSIRRIRVNPSALPWSRDVLSDCTEYILDAVIHPPKPNERAICGDVNLSPGQGSHGAIQVQEATFLPLGVQGESQDRKIFSKTHWINASVDELAVSQAIPLIDEHEKMVRLLEQTAVFYLRQFERDIASDDPLREEFPYNHYLRHARLTTAMVESGQHKWVEPHWLYDTRDSLIEAAGSMSGAVDFEIMHLVGTHMPRVFRGETTMLEEFRKSGVLDRYYAEGSMMKVSTQWVSQAIRQIADRYPHMNIIEIGAGTGGATKEITRNLGPDFRSYTYTDISAAFFENASQTFSPYGGRMIYKTLDAERDPTVQGYSAAAYDLVVAFFVVHATSDLVTTLRSIRKLLRPGGFLVLGEGLGGLDGLASSSFIFGTLPGWWLGVGKEGRSDHSPHVSPEQWDSLLLDSGFSKADISVPTQWKEVLSAYNFVAQAVDETVQFLREPLGYPVGCIAPVAKLIIVGGRTRRSSHLVTELESILASFSTEVCTYQSLTDIDFANNIDARSTILCLTDLDQPILKDITPETFAALKTLFRVGKKMFWVTSGRLDIDPFSNMMTGFGRVAVNELLDLRLQQLDIANPATASPRIVAECFLRFHASEFQDEQTLWSLESELVLDTHDKLLLPRLRTIPEVNSRYNSTKRIVAQQKKLCSSPIIVQPSFHEVSINDLSPWEIAVSKTNISPDDTLELRTTHASFSAIRTPVGHKFVALGVCSKTGTTFLALVTTLASILVLPSSSAIQAEVAPGTEHDLLATLVARLIASTVLTGCAEQTVVVHNASRILAWAFTAEAAVSNVNIVFTVDSNTMMIENSWVRLPEYVTRSDLSYLLPSTPVAFASFSSHETASSSQEADLISNLPPYCRVDTLKTLISPLAGPSTGLVLKEILGTTLESLQDDIKRGKRLPLAEHPTISLSELSDGLVVGEALSIIDFRCEAVSVQSTRIDARPMFKGKDSTYWIAGMTGVLGVSLCDWMINNGARNIVMTSRNPDIPADWVEAHSKEGVNVVAFSCDLTVEAEVIAAHESIRGALPLVVGVLNGAMVLQDVAIRDMSFEQFMAVTKPKVDGSIFLDRVFHDIDLDFFVMVASINCVVGSWGQANYAAANMFMCSLAAQRRKRGLRAAAVNAGAIIGAGYMERESRRTLEIVVEKLYLTRLSEEDWHQIICEAIDASRLDATAHGPELTTGLSRVPFDAPDAPVWFKNPTFSEFIIYDEGVRQETGQVQEAVSVQEMLEGCSSIDDVQRVVTSTFCNQLRSILQVTTSDVDLLVARSSEIGLDSLVSLDLQTWILKNLQVNIPVFKIMGNHAMSQLVEYIVENMPPDMFSHEQSLPSAPHNKEAATTPDGPQVSETRANGAGRAEGYDAKPNGVESIDWEAEVSLPLEWAPTFAGSTPPPCSPPRIIVITGVTGLLGHHLLDSLLEQETTTAIHCLAVRDLKRRQGNELRVDARVKYYPGNLGDPLLGLSEPDAQFIFSTADVVIHNGADTSHVKLYQDVRAANVGSTKSLIRLCLPRRIPFHYVSSAGVALYANLDSFPPISATGLGSSYPASDGSFGYGSSKWVSERILEQIHAKHGLPVVIHRPSTILRENADAVTTRAQIDWVNALMAYIRLLGVAPKIQHNTGSMDLVRIETCCRKILEWTQRSDVELTYVHEVGDVVVPLNRLQDLDTDAETGKQYGTMPMSEWIEKAIAAGLHRGVALLVEEMDSPESANWPKLLPGEAAKQAQNGDM</sequence>
<evidence type="ECO:0000259" key="10">
    <source>
        <dbReference type="PROSITE" id="PS52004"/>
    </source>
</evidence>
<dbReference type="InterPro" id="IPR049900">
    <property type="entry name" value="PKS_mFAS_DH"/>
</dbReference>
<dbReference type="SUPFAM" id="SSF55048">
    <property type="entry name" value="Probable ACP-binding domain of malonyl-CoA ACP transacylase"/>
    <property type="match status" value="1"/>
</dbReference>
<dbReference type="InterPro" id="IPR013217">
    <property type="entry name" value="Methyltransf_12"/>
</dbReference>
<feature type="region of interest" description="Disordered" evidence="8">
    <location>
        <begin position="2487"/>
        <end position="2530"/>
    </location>
</feature>
<dbReference type="InterPro" id="IPR016039">
    <property type="entry name" value="Thiolase-like"/>
</dbReference>
<dbReference type="Pfam" id="PF21089">
    <property type="entry name" value="PKS_DH_N"/>
    <property type="match status" value="1"/>
</dbReference>
<dbReference type="Pfam" id="PF07993">
    <property type="entry name" value="NAD_binding_4"/>
    <property type="match status" value="1"/>
</dbReference>
<evidence type="ECO:0000313" key="13">
    <source>
        <dbReference type="Proteomes" id="UP000813444"/>
    </source>
</evidence>
<keyword evidence="4" id="KW-0808">Transferase</keyword>
<dbReference type="InterPro" id="IPR014043">
    <property type="entry name" value="Acyl_transferase_dom"/>
</dbReference>
<dbReference type="GO" id="GO:0008168">
    <property type="term" value="F:methyltransferase activity"/>
    <property type="evidence" value="ECO:0007669"/>
    <property type="project" value="UniProtKB-KW"/>
</dbReference>
<keyword evidence="5" id="KW-0560">Oxidoreductase</keyword>
<dbReference type="Gene3D" id="3.10.129.110">
    <property type="entry name" value="Polyketide synthase dehydratase"/>
    <property type="match status" value="1"/>
</dbReference>
<dbReference type="InterPro" id="IPR049552">
    <property type="entry name" value="PKS_DH_N"/>
</dbReference>
<dbReference type="OrthoDB" id="329835at2759"/>
<dbReference type="GO" id="GO:0004315">
    <property type="term" value="F:3-oxoacyl-[acyl-carrier-protein] synthase activity"/>
    <property type="evidence" value="ECO:0007669"/>
    <property type="project" value="InterPro"/>
</dbReference>
<dbReference type="Gene3D" id="3.40.50.720">
    <property type="entry name" value="NAD(P)-binding Rossmann-like Domain"/>
    <property type="match status" value="2"/>
</dbReference>
<keyword evidence="13" id="KW-1185">Reference proteome</keyword>
<dbReference type="GO" id="GO:0016491">
    <property type="term" value="F:oxidoreductase activity"/>
    <property type="evidence" value="ECO:0007669"/>
    <property type="project" value="UniProtKB-KW"/>
</dbReference>
<keyword evidence="6" id="KW-0511">Multifunctional enzyme</keyword>
<feature type="domain" description="Ketosynthase family 3 (KS3)" evidence="10">
    <location>
        <begin position="5"/>
        <end position="443"/>
    </location>
</feature>
<dbReference type="Pfam" id="PF08659">
    <property type="entry name" value="KR"/>
    <property type="match status" value="1"/>
</dbReference>
<dbReference type="Proteomes" id="UP000813444">
    <property type="component" value="Unassembled WGS sequence"/>
</dbReference>
<dbReference type="SUPFAM" id="SSF53901">
    <property type="entry name" value="Thiolase-like"/>
    <property type="match status" value="1"/>
</dbReference>
<dbReference type="EMBL" id="JAGPNK010000004">
    <property type="protein sequence ID" value="KAH7322416.1"/>
    <property type="molecule type" value="Genomic_DNA"/>
</dbReference>
<dbReference type="Gene3D" id="3.40.366.10">
    <property type="entry name" value="Malonyl-Coenzyme A Acyl Carrier Protein, domain 2"/>
    <property type="match status" value="1"/>
</dbReference>
<dbReference type="CDD" id="cd02440">
    <property type="entry name" value="AdoMet_MTases"/>
    <property type="match status" value="1"/>
</dbReference>
<dbReference type="SUPFAM" id="SSF53335">
    <property type="entry name" value="S-adenosyl-L-methionine-dependent methyltransferases"/>
    <property type="match status" value="1"/>
</dbReference>
<dbReference type="CDD" id="cd00833">
    <property type="entry name" value="PKS"/>
    <property type="match status" value="1"/>
</dbReference>
<reference evidence="12" key="1">
    <citation type="journal article" date="2021" name="Nat. Commun.">
        <title>Genetic determinants of endophytism in the Arabidopsis root mycobiome.</title>
        <authorList>
            <person name="Mesny F."/>
            <person name="Miyauchi S."/>
            <person name="Thiergart T."/>
            <person name="Pickel B."/>
            <person name="Atanasova L."/>
            <person name="Karlsson M."/>
            <person name="Huettel B."/>
            <person name="Barry K.W."/>
            <person name="Haridas S."/>
            <person name="Chen C."/>
            <person name="Bauer D."/>
            <person name="Andreopoulos W."/>
            <person name="Pangilinan J."/>
            <person name="LaButti K."/>
            <person name="Riley R."/>
            <person name="Lipzen A."/>
            <person name="Clum A."/>
            <person name="Drula E."/>
            <person name="Henrissat B."/>
            <person name="Kohler A."/>
            <person name="Grigoriev I.V."/>
            <person name="Martin F.M."/>
            <person name="Hacquard S."/>
        </authorList>
    </citation>
    <scope>NUCLEOTIDE SEQUENCE</scope>
    <source>
        <strain evidence="12">MPI-CAGE-CH-0235</strain>
    </source>
</reference>
<organism evidence="12 13">
    <name type="scientific">Stachybotrys elegans</name>
    <dbReference type="NCBI Taxonomy" id="80388"/>
    <lineage>
        <taxon>Eukaryota</taxon>
        <taxon>Fungi</taxon>
        <taxon>Dikarya</taxon>
        <taxon>Ascomycota</taxon>
        <taxon>Pezizomycotina</taxon>
        <taxon>Sordariomycetes</taxon>
        <taxon>Hypocreomycetidae</taxon>
        <taxon>Hypocreales</taxon>
        <taxon>Stachybotryaceae</taxon>
        <taxon>Stachybotrys</taxon>
    </lineage>
</organism>
<dbReference type="InterPro" id="IPR057326">
    <property type="entry name" value="KR_dom"/>
</dbReference>
<feature type="active site" description="Proton donor; for dehydratase activity" evidence="7">
    <location>
        <position position="1147"/>
    </location>
</feature>
<evidence type="ECO:0000256" key="7">
    <source>
        <dbReference type="PROSITE-ProRule" id="PRU01363"/>
    </source>
</evidence>
<dbReference type="PROSITE" id="PS00606">
    <property type="entry name" value="KS3_1"/>
    <property type="match status" value="1"/>
</dbReference>
<dbReference type="GO" id="GO:0006633">
    <property type="term" value="P:fatty acid biosynthetic process"/>
    <property type="evidence" value="ECO:0007669"/>
    <property type="project" value="InterPro"/>
</dbReference>
<dbReference type="InterPro" id="IPR036291">
    <property type="entry name" value="NAD(P)-bd_dom_sf"/>
</dbReference>
<evidence type="ECO:0000256" key="6">
    <source>
        <dbReference type="ARBA" id="ARBA00023268"/>
    </source>
</evidence>
<evidence type="ECO:0000256" key="3">
    <source>
        <dbReference type="ARBA" id="ARBA00022603"/>
    </source>
</evidence>
<dbReference type="InterPro" id="IPR013968">
    <property type="entry name" value="PKS_KR"/>
</dbReference>
<dbReference type="Gene3D" id="3.40.47.10">
    <property type="match status" value="1"/>
</dbReference>
<evidence type="ECO:0000256" key="4">
    <source>
        <dbReference type="ARBA" id="ARBA00022679"/>
    </source>
</evidence>
<dbReference type="Gene3D" id="3.40.50.150">
    <property type="entry name" value="Vaccinia Virus protein VP39"/>
    <property type="match status" value="1"/>
</dbReference>
<feature type="domain" description="Carrier" evidence="9">
    <location>
        <begin position="2401"/>
        <end position="2483"/>
    </location>
</feature>
<dbReference type="PROSITE" id="PS50075">
    <property type="entry name" value="CARRIER"/>
    <property type="match status" value="1"/>
</dbReference>
<feature type="region of interest" description="N-terminal hotdog fold" evidence="7">
    <location>
        <begin position="939"/>
        <end position="1076"/>
    </location>
</feature>
<dbReference type="InterPro" id="IPR009081">
    <property type="entry name" value="PP-bd_ACP"/>
</dbReference>
<dbReference type="FunFam" id="3.40.47.10:FF:000019">
    <property type="entry name" value="Polyketide synthase type I"/>
    <property type="match status" value="1"/>
</dbReference>
<gene>
    <name evidence="12" type="ORF">B0I35DRAFT_389319</name>
</gene>
<dbReference type="SUPFAM" id="SSF52151">
    <property type="entry name" value="FabD/lysophospholipase-like"/>
    <property type="match status" value="1"/>
</dbReference>
<dbReference type="InterPro" id="IPR016035">
    <property type="entry name" value="Acyl_Trfase/lysoPLipase"/>
</dbReference>
<dbReference type="InterPro" id="IPR032821">
    <property type="entry name" value="PKS_assoc"/>
</dbReference>
<feature type="region of interest" description="C-terminal hotdog fold" evidence="7">
    <location>
        <begin position="1091"/>
        <end position="1245"/>
    </location>
</feature>
<evidence type="ECO:0000256" key="1">
    <source>
        <dbReference type="ARBA" id="ARBA00022450"/>
    </source>
</evidence>
<dbReference type="PROSITE" id="PS52019">
    <property type="entry name" value="PKS_MFAS_DH"/>
    <property type="match status" value="1"/>
</dbReference>
<evidence type="ECO:0000259" key="9">
    <source>
        <dbReference type="PROSITE" id="PS50075"/>
    </source>
</evidence>
<dbReference type="PROSITE" id="PS52004">
    <property type="entry name" value="KS3_2"/>
    <property type="match status" value="1"/>
</dbReference>
<dbReference type="InterPro" id="IPR042104">
    <property type="entry name" value="PKS_dehydratase_sf"/>
</dbReference>
<dbReference type="InterPro" id="IPR050091">
    <property type="entry name" value="PKS_NRPS_Biosynth_Enz"/>
</dbReference>
<dbReference type="SMART" id="SM00826">
    <property type="entry name" value="PKS_DH"/>
    <property type="match status" value="1"/>
</dbReference>
<dbReference type="Pfam" id="PF14765">
    <property type="entry name" value="PS-DH"/>
    <property type="match status" value="1"/>
</dbReference>
<dbReference type="Pfam" id="PF00698">
    <property type="entry name" value="Acyl_transf_1"/>
    <property type="match status" value="1"/>
</dbReference>
<evidence type="ECO:0000313" key="12">
    <source>
        <dbReference type="EMBL" id="KAH7322416.1"/>
    </source>
</evidence>
<dbReference type="InterPro" id="IPR014030">
    <property type="entry name" value="Ketoacyl_synth_N"/>
</dbReference>
<dbReference type="SMART" id="SM00827">
    <property type="entry name" value="PKS_AT"/>
    <property type="match status" value="1"/>
</dbReference>
<dbReference type="GO" id="GO:0044550">
    <property type="term" value="P:secondary metabolite biosynthetic process"/>
    <property type="evidence" value="ECO:0007669"/>
    <property type="project" value="TreeGrafter"/>
</dbReference>
<evidence type="ECO:0000259" key="11">
    <source>
        <dbReference type="PROSITE" id="PS52019"/>
    </source>
</evidence>
<dbReference type="InterPro" id="IPR020807">
    <property type="entry name" value="PKS_DH"/>
</dbReference>
<dbReference type="Pfam" id="PF00109">
    <property type="entry name" value="ketoacyl-synt"/>
    <property type="match status" value="1"/>
</dbReference>
<dbReference type="InterPro" id="IPR014031">
    <property type="entry name" value="Ketoacyl_synth_C"/>
</dbReference>
<dbReference type="InterPro" id="IPR020841">
    <property type="entry name" value="PKS_Beta-ketoAc_synthase_dom"/>
</dbReference>
<dbReference type="InterPro" id="IPR029063">
    <property type="entry name" value="SAM-dependent_MTases_sf"/>
</dbReference>
<dbReference type="PANTHER" id="PTHR43775:SF20">
    <property type="entry name" value="HYBRID PKS-NRPS SYNTHETASE APDA"/>
    <property type="match status" value="1"/>
</dbReference>
<evidence type="ECO:0000256" key="8">
    <source>
        <dbReference type="SAM" id="MobiDB-lite"/>
    </source>
</evidence>
<evidence type="ECO:0000256" key="5">
    <source>
        <dbReference type="ARBA" id="ARBA00023002"/>
    </source>
</evidence>
<dbReference type="SUPFAM" id="SSF47336">
    <property type="entry name" value="ACP-like"/>
    <property type="match status" value="1"/>
</dbReference>
<dbReference type="GO" id="GO:0032259">
    <property type="term" value="P:methylation"/>
    <property type="evidence" value="ECO:0007669"/>
    <property type="project" value="UniProtKB-KW"/>
</dbReference>
<dbReference type="SUPFAM" id="SSF51735">
    <property type="entry name" value="NAD(P)-binding Rossmann-fold domains"/>
    <property type="match status" value="2"/>
</dbReference>
<dbReference type="InterPro" id="IPR036736">
    <property type="entry name" value="ACP-like_sf"/>
</dbReference>
<dbReference type="Pfam" id="PF02801">
    <property type="entry name" value="Ketoacyl-synt_C"/>
    <property type="match status" value="1"/>
</dbReference>
<name>A0A8K0SYI3_9HYPO</name>
<feature type="domain" description="PKS/mFAS DH" evidence="11">
    <location>
        <begin position="939"/>
        <end position="1245"/>
    </location>
</feature>
<evidence type="ECO:0000256" key="2">
    <source>
        <dbReference type="ARBA" id="ARBA00022553"/>
    </source>
</evidence>
<dbReference type="PANTHER" id="PTHR43775">
    <property type="entry name" value="FATTY ACID SYNTHASE"/>
    <property type="match status" value="1"/>
</dbReference>
<dbReference type="InterPro" id="IPR001227">
    <property type="entry name" value="Ac_transferase_dom_sf"/>
</dbReference>
<dbReference type="InterPro" id="IPR016036">
    <property type="entry name" value="Malonyl_transacylase_ACP-bd"/>
</dbReference>
<keyword evidence="2" id="KW-0597">Phosphoprotein</keyword>
<dbReference type="InterPro" id="IPR013120">
    <property type="entry name" value="FAR_NAD-bd"/>
</dbReference>
<dbReference type="Pfam" id="PF08242">
    <property type="entry name" value="Methyltransf_12"/>
    <property type="match status" value="1"/>
</dbReference>
<dbReference type="SMART" id="SM00822">
    <property type="entry name" value="PKS_KR"/>
    <property type="match status" value="1"/>
</dbReference>
<feature type="region of interest" description="Disordered" evidence="8">
    <location>
        <begin position="2873"/>
        <end position="2894"/>
    </location>
</feature>
<dbReference type="GO" id="GO:0004312">
    <property type="term" value="F:fatty acid synthase activity"/>
    <property type="evidence" value="ECO:0007669"/>
    <property type="project" value="TreeGrafter"/>
</dbReference>
<dbReference type="InterPro" id="IPR049551">
    <property type="entry name" value="PKS_DH_C"/>
</dbReference>